<keyword evidence="8" id="KW-1185">Reference proteome</keyword>
<accession>A0ABP9ZHT2</accession>
<evidence type="ECO:0000259" key="6">
    <source>
        <dbReference type="PROSITE" id="PS51733"/>
    </source>
</evidence>
<keyword evidence="5" id="KW-0238">DNA-binding</keyword>
<evidence type="ECO:0000256" key="4">
    <source>
        <dbReference type="ARBA" id="ARBA00023267"/>
    </source>
</evidence>
<evidence type="ECO:0000313" key="7">
    <source>
        <dbReference type="EMBL" id="GAA6114357.1"/>
    </source>
</evidence>
<keyword evidence="5" id="KW-0678">Repressor</keyword>
<dbReference type="InterPro" id="IPR003142">
    <property type="entry name" value="BPL_C"/>
</dbReference>
<dbReference type="InterPro" id="IPR008988">
    <property type="entry name" value="Transcriptional_repressor_C"/>
</dbReference>
<feature type="binding site" evidence="5">
    <location>
        <position position="112"/>
    </location>
    <ligand>
        <name>biotin</name>
        <dbReference type="ChEBI" id="CHEBI:57586"/>
    </ligand>
</feature>
<dbReference type="PROSITE" id="PS51733">
    <property type="entry name" value="BPL_LPL_CATALYTIC"/>
    <property type="match status" value="1"/>
</dbReference>
<dbReference type="SUPFAM" id="SSF55681">
    <property type="entry name" value="Class II aaRS and biotin synthetases"/>
    <property type="match status" value="1"/>
</dbReference>
<dbReference type="NCBIfam" id="TIGR00121">
    <property type="entry name" value="birA_ligase"/>
    <property type="match status" value="1"/>
</dbReference>
<dbReference type="Pfam" id="PF03099">
    <property type="entry name" value="BPL_LplA_LipB"/>
    <property type="match status" value="1"/>
</dbReference>
<dbReference type="Gene3D" id="3.30.930.10">
    <property type="entry name" value="Bira Bifunctional Protein, Domain 2"/>
    <property type="match status" value="1"/>
</dbReference>
<dbReference type="GO" id="GO:0016874">
    <property type="term" value="F:ligase activity"/>
    <property type="evidence" value="ECO:0007669"/>
    <property type="project" value="UniProtKB-KW"/>
</dbReference>
<comment type="caution">
    <text evidence="7">The sequence shown here is derived from an EMBL/GenBank/DDBJ whole genome shotgun (WGS) entry which is preliminary data.</text>
</comment>
<evidence type="ECO:0000256" key="5">
    <source>
        <dbReference type="HAMAP-Rule" id="MF_00978"/>
    </source>
</evidence>
<dbReference type="Pfam" id="PF08279">
    <property type="entry name" value="HTH_11"/>
    <property type="match status" value="1"/>
</dbReference>
<reference evidence="7 8" key="1">
    <citation type="submission" date="2024-03" db="EMBL/GenBank/DDBJ databases">
        <title>Inconsistent identification of Apilactobacillus kunkeei-related strains obtained by well-developed overall genome related indices.</title>
        <authorList>
            <person name="Maeno S."/>
            <person name="Endo A."/>
        </authorList>
    </citation>
    <scope>NUCLEOTIDE SEQUENCE [LARGE SCALE GENOMIC DNA]</scope>
    <source>
        <strain evidence="7 8">20H-10</strain>
    </source>
</reference>
<dbReference type="HAMAP" id="MF_00978">
    <property type="entry name" value="Bifunct_BirA"/>
    <property type="match status" value="1"/>
</dbReference>
<comment type="catalytic activity">
    <reaction evidence="5">
        <text>biotin + L-lysyl-[protein] + ATP = N(6)-biotinyl-L-lysyl-[protein] + AMP + diphosphate + H(+)</text>
        <dbReference type="Rhea" id="RHEA:11756"/>
        <dbReference type="Rhea" id="RHEA-COMP:9752"/>
        <dbReference type="Rhea" id="RHEA-COMP:10505"/>
        <dbReference type="ChEBI" id="CHEBI:15378"/>
        <dbReference type="ChEBI" id="CHEBI:29969"/>
        <dbReference type="ChEBI" id="CHEBI:30616"/>
        <dbReference type="ChEBI" id="CHEBI:33019"/>
        <dbReference type="ChEBI" id="CHEBI:57586"/>
        <dbReference type="ChEBI" id="CHEBI:83144"/>
        <dbReference type="ChEBI" id="CHEBI:456215"/>
        <dbReference type="EC" id="6.3.4.15"/>
    </reaction>
</comment>
<evidence type="ECO:0000256" key="3">
    <source>
        <dbReference type="ARBA" id="ARBA00022840"/>
    </source>
</evidence>
<dbReference type="InterPro" id="IPR004408">
    <property type="entry name" value="Biotin_CoA_COase_ligase"/>
</dbReference>
<dbReference type="EMBL" id="BAABVV010000033">
    <property type="protein sequence ID" value="GAA6114357.1"/>
    <property type="molecule type" value="Genomic_DNA"/>
</dbReference>
<feature type="binding site" evidence="5">
    <location>
        <position position="185"/>
    </location>
    <ligand>
        <name>biotin</name>
        <dbReference type="ChEBI" id="CHEBI:57586"/>
    </ligand>
</feature>
<gene>
    <name evidence="5" type="primary">birA</name>
    <name evidence="7" type="ORF">AP20H10_07200</name>
</gene>
<protein>
    <recommendedName>
        <fullName evidence="5">Bifunctional ligase/repressor BirA</fullName>
    </recommendedName>
    <alternativeName>
        <fullName evidence="5">Biotin--[acetyl-CoA-carboxylase] ligase</fullName>
        <ecNumber evidence="5">6.3.4.15</ecNumber>
    </alternativeName>
    <alternativeName>
        <fullName evidence="5">Biotin--protein ligase</fullName>
    </alternativeName>
    <alternativeName>
        <fullName evidence="5">Biotin-[acetyl-CoA carboxylase] synthetase</fullName>
    </alternativeName>
</protein>
<dbReference type="Gene3D" id="2.30.30.100">
    <property type="match status" value="1"/>
</dbReference>
<dbReference type="RefSeq" id="WP_053949540.1">
    <property type="nucleotide sequence ID" value="NZ_BAABVV010000033.1"/>
</dbReference>
<keyword evidence="5" id="KW-0804">Transcription</keyword>
<dbReference type="InterPro" id="IPR030855">
    <property type="entry name" value="Bifunct_BirA"/>
</dbReference>
<sequence>MKIDQLLQLFIAHQNEWVSGNQLAESLDISRTMIWKLIKQLKEQGHQIESKTNSGYKYIGNDELNEQLIQDGLDTEYDVIVKKEITSTNSFAKQLNDQNHDDKRHLIIAEKQTQGYGRRGRSFYSPEKSGLYMSMLVPFHDAKNLNPGLLTTMTAVVVAKALKKMYPEIDFYVKWINDIYVNSKKVVGILTELVMDAELMQPSAIVVGVGISLNIQDIPDELKDKVGSISDKKINKNQLVDLIVNGFEAEFPHYLEANFIEEYQKISFLNGKKVSVDVINDTVEGIVTGIDKQGHLLLDVDGKEVTINNGEVVKVNF</sequence>
<keyword evidence="1 5" id="KW-0436">Ligase</keyword>
<feature type="domain" description="BPL/LPL catalytic" evidence="6">
    <location>
        <begin position="74"/>
        <end position="255"/>
    </location>
</feature>
<keyword evidence="4 5" id="KW-0092">Biotin</keyword>
<evidence type="ECO:0000313" key="8">
    <source>
        <dbReference type="Proteomes" id="UP001438112"/>
    </source>
</evidence>
<evidence type="ECO:0000256" key="2">
    <source>
        <dbReference type="ARBA" id="ARBA00022741"/>
    </source>
</evidence>
<dbReference type="CDD" id="cd16442">
    <property type="entry name" value="BPL"/>
    <property type="match status" value="1"/>
</dbReference>
<comment type="similarity">
    <text evidence="5">Belongs to the biotin--protein ligase family.</text>
</comment>
<dbReference type="EC" id="6.3.4.15" evidence="5"/>
<dbReference type="SUPFAM" id="SSF50037">
    <property type="entry name" value="C-terminal domain of transcriptional repressors"/>
    <property type="match status" value="1"/>
</dbReference>
<feature type="binding site" evidence="5">
    <location>
        <begin position="87"/>
        <end position="89"/>
    </location>
    <ligand>
        <name>biotin</name>
        <dbReference type="ChEBI" id="CHEBI:57586"/>
    </ligand>
</feature>
<proteinExistence type="inferred from homology"/>
<dbReference type="PANTHER" id="PTHR12835">
    <property type="entry name" value="BIOTIN PROTEIN LIGASE"/>
    <property type="match status" value="1"/>
</dbReference>
<evidence type="ECO:0000256" key="1">
    <source>
        <dbReference type="ARBA" id="ARBA00022598"/>
    </source>
</evidence>
<name>A0ABP9ZHT2_9LACO</name>
<organism evidence="7 8">
    <name type="scientific">Apilactobacillus apinorum</name>
    <dbReference type="NCBI Taxonomy" id="1218495"/>
    <lineage>
        <taxon>Bacteria</taxon>
        <taxon>Bacillati</taxon>
        <taxon>Bacillota</taxon>
        <taxon>Bacilli</taxon>
        <taxon>Lactobacillales</taxon>
        <taxon>Lactobacillaceae</taxon>
        <taxon>Apilactobacillus</taxon>
    </lineage>
</organism>
<dbReference type="Proteomes" id="UP001438112">
    <property type="component" value="Unassembled WGS sequence"/>
</dbReference>
<dbReference type="PANTHER" id="PTHR12835:SF5">
    <property type="entry name" value="BIOTIN--PROTEIN LIGASE"/>
    <property type="match status" value="1"/>
</dbReference>
<keyword evidence="3 5" id="KW-0067">ATP-binding</keyword>
<dbReference type="InterPro" id="IPR036388">
    <property type="entry name" value="WH-like_DNA-bd_sf"/>
</dbReference>
<dbReference type="InterPro" id="IPR045864">
    <property type="entry name" value="aa-tRNA-synth_II/BPL/LPL"/>
</dbReference>
<dbReference type="Pfam" id="PF02237">
    <property type="entry name" value="BPL_C"/>
    <property type="match status" value="1"/>
</dbReference>
<comment type="caution">
    <text evidence="5">Lacks conserved residue(s) required for the propagation of feature annotation.</text>
</comment>
<dbReference type="SUPFAM" id="SSF46785">
    <property type="entry name" value="Winged helix' DNA-binding domain"/>
    <property type="match status" value="1"/>
</dbReference>
<keyword evidence="5" id="KW-0805">Transcription regulation</keyword>
<feature type="DNA-binding region" description="H-T-H motif" evidence="5">
    <location>
        <begin position="20"/>
        <end position="39"/>
    </location>
</feature>
<comment type="function">
    <text evidence="5">Acts both as a biotin--[acetyl-CoA-carboxylase] ligase and a repressor.</text>
</comment>
<dbReference type="InterPro" id="IPR013196">
    <property type="entry name" value="HTH_11"/>
</dbReference>
<dbReference type="InterPro" id="IPR036390">
    <property type="entry name" value="WH_DNA-bd_sf"/>
</dbReference>
<dbReference type="Gene3D" id="1.10.10.10">
    <property type="entry name" value="Winged helix-like DNA-binding domain superfamily/Winged helix DNA-binding domain"/>
    <property type="match status" value="1"/>
</dbReference>
<keyword evidence="2 5" id="KW-0547">Nucleotide-binding</keyword>
<dbReference type="InterPro" id="IPR004143">
    <property type="entry name" value="BPL_LPL_catalytic"/>
</dbReference>